<gene>
    <name evidence="7 9" type="primary">recO</name>
    <name evidence="9" type="ORF">GXN74_06285</name>
</gene>
<evidence type="ECO:0000313" key="10">
    <source>
        <dbReference type="Proteomes" id="UP000461585"/>
    </source>
</evidence>
<dbReference type="Pfam" id="PF02565">
    <property type="entry name" value="RecO_C"/>
    <property type="match status" value="1"/>
</dbReference>
<dbReference type="PROSITE" id="PS50114">
    <property type="entry name" value="GATA_ZN_FINGER_2"/>
    <property type="match status" value="1"/>
</dbReference>
<dbReference type="RefSeq" id="WP_162370070.1">
    <property type="nucleotide sequence ID" value="NZ_JAAEEH010000013.1"/>
</dbReference>
<evidence type="ECO:0000256" key="1">
    <source>
        <dbReference type="ARBA" id="ARBA00007452"/>
    </source>
</evidence>
<comment type="similarity">
    <text evidence="1 7">Belongs to the RecO family.</text>
</comment>
<keyword evidence="3 7" id="KW-0227">DNA damage</keyword>
<keyword evidence="10" id="KW-1185">Reference proteome</keyword>
<evidence type="ECO:0000256" key="2">
    <source>
        <dbReference type="ARBA" id="ARBA00021310"/>
    </source>
</evidence>
<dbReference type="AlphaFoldDB" id="A0A7X5HVS1"/>
<dbReference type="InterPro" id="IPR003717">
    <property type="entry name" value="RecO"/>
</dbReference>
<protein>
    <recommendedName>
        <fullName evidence="2 7">DNA repair protein RecO</fullName>
    </recommendedName>
    <alternativeName>
        <fullName evidence="6 7">Recombination protein O</fullName>
    </alternativeName>
</protein>
<dbReference type="InterPro" id="IPR022572">
    <property type="entry name" value="DNA_rep/recomb_RecO_N"/>
</dbReference>
<dbReference type="Proteomes" id="UP000461585">
    <property type="component" value="Unassembled WGS sequence"/>
</dbReference>
<dbReference type="GO" id="GO:0043565">
    <property type="term" value="F:sequence-specific DNA binding"/>
    <property type="evidence" value="ECO:0007669"/>
    <property type="project" value="InterPro"/>
</dbReference>
<evidence type="ECO:0000256" key="7">
    <source>
        <dbReference type="HAMAP-Rule" id="MF_00201"/>
    </source>
</evidence>
<keyword evidence="4 7" id="KW-0233">DNA recombination</keyword>
<comment type="function">
    <text evidence="7">Involved in DNA repair and RecF pathway recombination.</text>
</comment>
<dbReference type="SUPFAM" id="SSF57863">
    <property type="entry name" value="ArfGap/RecO-like zinc finger"/>
    <property type="match status" value="1"/>
</dbReference>
<keyword evidence="5 7" id="KW-0234">DNA repair</keyword>
<dbReference type="Gene3D" id="2.40.50.140">
    <property type="entry name" value="Nucleic acid-binding proteins"/>
    <property type="match status" value="1"/>
</dbReference>
<dbReference type="NCBIfam" id="TIGR00613">
    <property type="entry name" value="reco"/>
    <property type="match status" value="1"/>
</dbReference>
<dbReference type="InterPro" id="IPR042242">
    <property type="entry name" value="RecO_C"/>
</dbReference>
<dbReference type="InterPro" id="IPR000679">
    <property type="entry name" value="Znf_GATA"/>
</dbReference>
<dbReference type="GO" id="GO:0006302">
    <property type="term" value="P:double-strand break repair"/>
    <property type="evidence" value="ECO:0007669"/>
    <property type="project" value="TreeGrafter"/>
</dbReference>
<evidence type="ECO:0000256" key="3">
    <source>
        <dbReference type="ARBA" id="ARBA00022763"/>
    </source>
</evidence>
<dbReference type="EMBL" id="JAAEEH010000013">
    <property type="protein sequence ID" value="NDL67346.1"/>
    <property type="molecule type" value="Genomic_DNA"/>
</dbReference>
<dbReference type="GO" id="GO:0006310">
    <property type="term" value="P:DNA recombination"/>
    <property type="evidence" value="ECO:0007669"/>
    <property type="project" value="UniProtKB-UniRule"/>
</dbReference>
<evidence type="ECO:0000256" key="6">
    <source>
        <dbReference type="ARBA" id="ARBA00033409"/>
    </source>
</evidence>
<dbReference type="GO" id="GO:0006355">
    <property type="term" value="P:regulation of DNA-templated transcription"/>
    <property type="evidence" value="ECO:0007669"/>
    <property type="project" value="InterPro"/>
</dbReference>
<evidence type="ECO:0000313" key="9">
    <source>
        <dbReference type="EMBL" id="NDL67346.1"/>
    </source>
</evidence>
<organism evidence="9 10">
    <name type="scientific">Anaerotalea alkaliphila</name>
    <dbReference type="NCBI Taxonomy" id="2662126"/>
    <lineage>
        <taxon>Bacteria</taxon>
        <taxon>Bacillati</taxon>
        <taxon>Bacillota</taxon>
        <taxon>Clostridia</taxon>
        <taxon>Eubacteriales</taxon>
        <taxon>Anaerotalea</taxon>
    </lineage>
</organism>
<dbReference type="Pfam" id="PF11967">
    <property type="entry name" value="RecO_N"/>
    <property type="match status" value="1"/>
</dbReference>
<accession>A0A7X5HVS1</accession>
<dbReference type="HAMAP" id="MF_00201">
    <property type="entry name" value="RecO"/>
    <property type="match status" value="1"/>
</dbReference>
<dbReference type="Gene3D" id="1.20.1440.120">
    <property type="entry name" value="Recombination protein O, C-terminal domain"/>
    <property type="match status" value="1"/>
</dbReference>
<sequence length="254" mass="28489">MGTSDTRGRTPIKTRGIVLHTMPVGENDKRLVLFTKDTGKTVAFAKGAQKAKSPLLSSTQVFAYSDLELVEGRQSHTLAGAVLLEPFYGLRKDLDRLAYGLHLLEHTGYLLEEGQENQELLYLLLKTLKHVELSKTPLRQLKLVYEVKSMEYTGIAPLITQCVLCGRTSDLAWFHTGEGGALCRACAPSKGREALPMEEPVRHLLQHVLSAGVRELFSFQAEEAVLDGLERIVDSWLQRHLSRRPRSLEMLKRL</sequence>
<proteinExistence type="inferred from homology"/>
<dbReference type="SUPFAM" id="SSF50249">
    <property type="entry name" value="Nucleic acid-binding proteins"/>
    <property type="match status" value="1"/>
</dbReference>
<name>A0A7X5HVS1_9FIRM</name>
<dbReference type="PANTHER" id="PTHR33991">
    <property type="entry name" value="DNA REPAIR PROTEIN RECO"/>
    <property type="match status" value="1"/>
</dbReference>
<feature type="domain" description="GATA-type" evidence="8">
    <location>
        <begin position="161"/>
        <end position="186"/>
    </location>
</feature>
<dbReference type="InterPro" id="IPR037278">
    <property type="entry name" value="ARFGAP/RecO"/>
</dbReference>
<dbReference type="PANTHER" id="PTHR33991:SF1">
    <property type="entry name" value="DNA REPAIR PROTEIN RECO"/>
    <property type="match status" value="1"/>
</dbReference>
<reference evidence="9 10" key="1">
    <citation type="submission" date="2020-01" db="EMBL/GenBank/DDBJ databases">
        <title>Anaeroalcalibacter tamaniensis gen. nov., sp. nov., moderately halophilic strictly anaerobic fermenter bacterium from mud volcano of Taman peninsula.</title>
        <authorList>
            <person name="Frolova A."/>
            <person name="Merkel A.Y."/>
            <person name="Slobodkin A.I."/>
        </authorList>
    </citation>
    <scope>NUCLEOTIDE SEQUENCE [LARGE SCALE GENOMIC DNA]</scope>
    <source>
        <strain evidence="9 10">F-3ap</strain>
    </source>
</reference>
<evidence type="ECO:0000256" key="5">
    <source>
        <dbReference type="ARBA" id="ARBA00023204"/>
    </source>
</evidence>
<evidence type="ECO:0000256" key="4">
    <source>
        <dbReference type="ARBA" id="ARBA00023172"/>
    </source>
</evidence>
<dbReference type="InterPro" id="IPR012340">
    <property type="entry name" value="NA-bd_OB-fold"/>
</dbReference>
<evidence type="ECO:0000259" key="8">
    <source>
        <dbReference type="PROSITE" id="PS50114"/>
    </source>
</evidence>
<comment type="caution">
    <text evidence="9">The sequence shown here is derived from an EMBL/GenBank/DDBJ whole genome shotgun (WGS) entry which is preliminary data.</text>
</comment>
<dbReference type="GO" id="GO:0043590">
    <property type="term" value="C:bacterial nucleoid"/>
    <property type="evidence" value="ECO:0007669"/>
    <property type="project" value="TreeGrafter"/>
</dbReference>